<dbReference type="InterPro" id="IPR001789">
    <property type="entry name" value="Sig_transdc_resp-reg_receiver"/>
</dbReference>
<gene>
    <name evidence="12" type="ORF">SAMN02746064_01544</name>
</gene>
<evidence type="ECO:0000256" key="5">
    <source>
        <dbReference type="ARBA" id="ARBA00023125"/>
    </source>
</evidence>
<keyword evidence="5 9" id="KW-0238">DNA-binding</keyword>
<dbReference type="InterPro" id="IPR039420">
    <property type="entry name" value="WalR-like"/>
</dbReference>
<dbReference type="EMBL" id="FQTU01000010">
    <property type="protein sequence ID" value="SHE94817.1"/>
    <property type="molecule type" value="Genomic_DNA"/>
</dbReference>
<feature type="domain" description="Response regulatory" evidence="10">
    <location>
        <begin position="3"/>
        <end position="116"/>
    </location>
</feature>
<dbReference type="InterPro" id="IPR036388">
    <property type="entry name" value="WH-like_DNA-bd_sf"/>
</dbReference>
<keyword evidence="2 8" id="KW-0597">Phosphoprotein</keyword>
<dbReference type="FunFam" id="3.40.50.2300:FF:000001">
    <property type="entry name" value="DNA-binding response regulator PhoB"/>
    <property type="match status" value="1"/>
</dbReference>
<dbReference type="GO" id="GO:0000156">
    <property type="term" value="F:phosphorelay response regulator activity"/>
    <property type="evidence" value="ECO:0007669"/>
    <property type="project" value="TreeGrafter"/>
</dbReference>
<dbReference type="GO" id="GO:0000976">
    <property type="term" value="F:transcription cis-regulatory region binding"/>
    <property type="evidence" value="ECO:0007669"/>
    <property type="project" value="TreeGrafter"/>
</dbReference>
<dbReference type="GO" id="GO:0006355">
    <property type="term" value="P:regulation of DNA-templated transcription"/>
    <property type="evidence" value="ECO:0007669"/>
    <property type="project" value="InterPro"/>
</dbReference>
<evidence type="ECO:0000256" key="2">
    <source>
        <dbReference type="ARBA" id="ARBA00022553"/>
    </source>
</evidence>
<keyword evidence="6" id="KW-0804">Transcription</keyword>
<protein>
    <recommendedName>
        <fullName evidence="1">Stage 0 sporulation protein A homolog</fullName>
    </recommendedName>
</protein>
<evidence type="ECO:0000256" key="1">
    <source>
        <dbReference type="ARBA" id="ARBA00018672"/>
    </source>
</evidence>
<evidence type="ECO:0000256" key="8">
    <source>
        <dbReference type="PROSITE-ProRule" id="PRU00169"/>
    </source>
</evidence>
<dbReference type="InterPro" id="IPR001867">
    <property type="entry name" value="OmpR/PhoB-type_DNA-bd"/>
</dbReference>
<keyword evidence="4" id="KW-0805">Transcription regulation</keyword>
<sequence length="220" mass="25183">MKKIFVVEDEENLRNLIEAYLVKEGFMVVTAQNGLEAVEKWRDSLADIIIMDIMMPGLDGYEVLDYIRKDSKVPVVFLTAKRELEDKIKGFETGADDYLVKPFSMKELVMRTKAILKRSGNQEDYLQTYGELTIDLIKMEARVSGELIELSRKEYELLAYLAKNINIPISRGKLLDGLWGIDFEGDDRVVDTAIKRLRKKLGAAEGYIKTVRGLGYKFEV</sequence>
<evidence type="ECO:0000256" key="9">
    <source>
        <dbReference type="PROSITE-ProRule" id="PRU01091"/>
    </source>
</evidence>
<feature type="domain" description="OmpR/PhoB-type" evidence="11">
    <location>
        <begin position="123"/>
        <end position="220"/>
    </location>
</feature>
<dbReference type="PANTHER" id="PTHR48111:SF21">
    <property type="entry name" value="DNA-BINDING DUAL MASTER TRANSCRIPTIONAL REGULATOR RPAA"/>
    <property type="match status" value="1"/>
</dbReference>
<evidence type="ECO:0000256" key="7">
    <source>
        <dbReference type="ARBA" id="ARBA00024867"/>
    </source>
</evidence>
<dbReference type="RefSeq" id="WP_073270771.1">
    <property type="nucleotide sequence ID" value="NZ_FQTU01000010.1"/>
</dbReference>
<evidence type="ECO:0000313" key="12">
    <source>
        <dbReference type="EMBL" id="SHE94817.1"/>
    </source>
</evidence>
<dbReference type="GO" id="GO:0032993">
    <property type="term" value="C:protein-DNA complex"/>
    <property type="evidence" value="ECO:0007669"/>
    <property type="project" value="TreeGrafter"/>
</dbReference>
<dbReference type="SMART" id="SM00448">
    <property type="entry name" value="REC"/>
    <property type="match status" value="1"/>
</dbReference>
<proteinExistence type="predicted"/>
<reference evidence="12 13" key="1">
    <citation type="submission" date="2016-11" db="EMBL/GenBank/DDBJ databases">
        <authorList>
            <person name="Jaros S."/>
            <person name="Januszkiewicz K."/>
            <person name="Wedrychowicz H."/>
        </authorList>
    </citation>
    <scope>NUCLEOTIDE SEQUENCE [LARGE SCALE GENOMIC DNA]</scope>
    <source>
        <strain evidence="12 13">DSM 14828</strain>
    </source>
</reference>
<dbReference type="CDD" id="cd17574">
    <property type="entry name" value="REC_OmpR"/>
    <property type="match status" value="1"/>
</dbReference>
<dbReference type="AlphaFoldDB" id="A0A1M4XMH0"/>
<evidence type="ECO:0000259" key="11">
    <source>
        <dbReference type="PROSITE" id="PS51755"/>
    </source>
</evidence>
<dbReference type="PROSITE" id="PS50110">
    <property type="entry name" value="RESPONSE_REGULATORY"/>
    <property type="match status" value="1"/>
</dbReference>
<dbReference type="OrthoDB" id="9790454at2"/>
<dbReference type="GO" id="GO:0005829">
    <property type="term" value="C:cytosol"/>
    <property type="evidence" value="ECO:0007669"/>
    <property type="project" value="TreeGrafter"/>
</dbReference>
<evidence type="ECO:0000256" key="3">
    <source>
        <dbReference type="ARBA" id="ARBA00023012"/>
    </source>
</evidence>
<dbReference type="Gene3D" id="1.10.10.10">
    <property type="entry name" value="Winged helix-like DNA-binding domain superfamily/Winged helix DNA-binding domain"/>
    <property type="match status" value="1"/>
</dbReference>
<dbReference type="SUPFAM" id="SSF52172">
    <property type="entry name" value="CheY-like"/>
    <property type="match status" value="1"/>
</dbReference>
<comment type="function">
    <text evidence="7">May play the central regulatory role in sporulation. It may be an element of the effector pathway responsible for the activation of sporulation genes in response to nutritional stress. Spo0A may act in concert with spo0H (a sigma factor) to control the expression of some genes that are critical to the sporulation process.</text>
</comment>
<evidence type="ECO:0000256" key="4">
    <source>
        <dbReference type="ARBA" id="ARBA00023015"/>
    </source>
</evidence>
<dbReference type="STRING" id="1120975.SAMN02746064_01544"/>
<dbReference type="Pfam" id="PF00486">
    <property type="entry name" value="Trans_reg_C"/>
    <property type="match status" value="1"/>
</dbReference>
<dbReference type="CDD" id="cd00383">
    <property type="entry name" value="trans_reg_C"/>
    <property type="match status" value="1"/>
</dbReference>
<organism evidence="12 13">
    <name type="scientific">Alkalibacter saccharofermentans DSM 14828</name>
    <dbReference type="NCBI Taxonomy" id="1120975"/>
    <lineage>
        <taxon>Bacteria</taxon>
        <taxon>Bacillati</taxon>
        <taxon>Bacillota</taxon>
        <taxon>Clostridia</taxon>
        <taxon>Eubacteriales</taxon>
        <taxon>Eubacteriaceae</taxon>
        <taxon>Alkalibacter</taxon>
    </lineage>
</organism>
<evidence type="ECO:0000259" key="10">
    <source>
        <dbReference type="PROSITE" id="PS50110"/>
    </source>
</evidence>
<dbReference type="PANTHER" id="PTHR48111">
    <property type="entry name" value="REGULATOR OF RPOS"/>
    <property type="match status" value="1"/>
</dbReference>
<feature type="modified residue" description="4-aspartylphosphate" evidence="8">
    <location>
        <position position="52"/>
    </location>
</feature>
<dbReference type="SMART" id="SM00862">
    <property type="entry name" value="Trans_reg_C"/>
    <property type="match status" value="1"/>
</dbReference>
<name>A0A1M4XMH0_9FIRM</name>
<dbReference type="InterPro" id="IPR011006">
    <property type="entry name" value="CheY-like_superfamily"/>
</dbReference>
<feature type="DNA-binding region" description="OmpR/PhoB-type" evidence="9">
    <location>
        <begin position="123"/>
        <end position="220"/>
    </location>
</feature>
<keyword evidence="3" id="KW-0902">Two-component regulatory system</keyword>
<dbReference type="Proteomes" id="UP000184251">
    <property type="component" value="Unassembled WGS sequence"/>
</dbReference>
<accession>A0A1M4XMH0</accession>
<dbReference type="PROSITE" id="PS51755">
    <property type="entry name" value="OMPR_PHOB"/>
    <property type="match status" value="1"/>
</dbReference>
<evidence type="ECO:0000256" key="6">
    <source>
        <dbReference type="ARBA" id="ARBA00023163"/>
    </source>
</evidence>
<keyword evidence="13" id="KW-1185">Reference proteome</keyword>
<evidence type="ECO:0000313" key="13">
    <source>
        <dbReference type="Proteomes" id="UP000184251"/>
    </source>
</evidence>
<dbReference type="Gene3D" id="6.10.250.690">
    <property type="match status" value="1"/>
</dbReference>
<dbReference type="Gene3D" id="3.40.50.2300">
    <property type="match status" value="1"/>
</dbReference>
<dbReference type="Pfam" id="PF00072">
    <property type="entry name" value="Response_reg"/>
    <property type="match status" value="1"/>
</dbReference>